<evidence type="ECO:0000256" key="3">
    <source>
        <dbReference type="ARBA" id="ARBA00022989"/>
    </source>
</evidence>
<dbReference type="EMBL" id="CP162599">
    <property type="protein sequence ID" value="XDK31434.1"/>
    <property type="molecule type" value="Genomic_DNA"/>
</dbReference>
<dbReference type="GO" id="GO:0071555">
    <property type="term" value="P:cell wall organization"/>
    <property type="evidence" value="ECO:0007669"/>
    <property type="project" value="UniProtKB-KW"/>
</dbReference>
<keyword evidence="1 7" id="KW-1003">Cell membrane</keyword>
<dbReference type="RefSeq" id="WP_368652161.1">
    <property type="nucleotide sequence ID" value="NZ_CP162599.1"/>
</dbReference>
<feature type="transmembrane region" description="Helical" evidence="7">
    <location>
        <begin position="23"/>
        <end position="47"/>
    </location>
</feature>
<accession>A0AB39HH93</accession>
<dbReference type="GO" id="GO:0005886">
    <property type="term" value="C:plasma membrane"/>
    <property type="evidence" value="ECO:0007669"/>
    <property type="project" value="UniProtKB-SubCell"/>
</dbReference>
<sequence>MSKEKKKMSYKDNARKRGEEASIVRRVVAIIILLLIIIIGAGGYAGYNYIKSALEPVDPSDTEVINVNIPMGSSSSTIANILKEHDLIKDARVFRFYVKFRNEGDFQAGDYELTKADSFDEIIEALKSGKVEDTVYYTVAIPEGKNMEEIAEIYANKLPFTQEEFLEVVENEEYVKELMAQYPTILTDAILEDDIRTPLEGYLFAATYQIYEEEPEVEAIVEMMLDKTEEVVSKYLSVIEEREWTVHEALTFASLLEKEARSEDERKNIASVFYNRLDDGMKLQTDPTVLYALGEHKDRVLYSDLEIESPYNTYYIEGLPVGPISNFGENSLEATLEPAETNYFYFLHDFDGNIHYAETHDEHIRLRNEYRSDDNS</sequence>
<proteinExistence type="inferred from homology"/>
<evidence type="ECO:0000256" key="2">
    <source>
        <dbReference type="ARBA" id="ARBA00022692"/>
    </source>
</evidence>
<dbReference type="PANTHER" id="PTHR30518:SF2">
    <property type="entry name" value="ENDOLYTIC MUREIN TRANSGLYCOSYLASE"/>
    <property type="match status" value="1"/>
</dbReference>
<feature type="site" description="Important for catalytic activity" evidence="7">
    <location>
        <position position="259"/>
    </location>
</feature>
<dbReference type="Pfam" id="PF02618">
    <property type="entry name" value="YceG"/>
    <property type="match status" value="1"/>
</dbReference>
<evidence type="ECO:0000256" key="7">
    <source>
        <dbReference type="HAMAP-Rule" id="MF_02065"/>
    </source>
</evidence>
<keyword evidence="4 7" id="KW-0472">Membrane</keyword>
<evidence type="ECO:0000256" key="6">
    <source>
        <dbReference type="ARBA" id="ARBA00023316"/>
    </source>
</evidence>
<dbReference type="AlphaFoldDB" id="A0AB39HH93"/>
<dbReference type="CDD" id="cd08010">
    <property type="entry name" value="MltG_like"/>
    <property type="match status" value="1"/>
</dbReference>
<comment type="function">
    <text evidence="7">Functions as a peptidoglycan terminase that cleaves nascent peptidoglycan strands endolytically to terminate their elongation.</text>
</comment>
<evidence type="ECO:0000256" key="5">
    <source>
        <dbReference type="ARBA" id="ARBA00023239"/>
    </source>
</evidence>
<keyword evidence="3 7" id="KW-1133">Transmembrane helix</keyword>
<dbReference type="PANTHER" id="PTHR30518">
    <property type="entry name" value="ENDOLYTIC MUREIN TRANSGLYCOSYLASE"/>
    <property type="match status" value="1"/>
</dbReference>
<comment type="similarity">
    <text evidence="7">Belongs to the transglycosylase MltG family.</text>
</comment>
<reference evidence="8" key="1">
    <citation type="submission" date="2024-07" db="EMBL/GenBank/DDBJ databases">
        <title>Halotolerant mesophilic bacterium Ornithinibacillus sp. 4-3, sp. nov., isolated from soil.</title>
        <authorList>
            <person name="Sidarenka A.V."/>
            <person name="Guliayeva D.E."/>
            <person name="Leanovich S.I."/>
            <person name="Hileuskaya K.S."/>
            <person name="Akhremchuk A.E."/>
            <person name="Sikolenko M.A."/>
            <person name="Valentovich L.N."/>
        </authorList>
    </citation>
    <scope>NUCLEOTIDE SEQUENCE</scope>
    <source>
        <strain evidence="8">4-3</strain>
    </source>
</reference>
<dbReference type="Gene3D" id="3.30.1490.480">
    <property type="entry name" value="Endolytic murein transglycosylase"/>
    <property type="match status" value="1"/>
</dbReference>
<comment type="catalytic activity">
    <reaction evidence="7">
        <text>a peptidoglycan chain = a peptidoglycan chain with N-acetyl-1,6-anhydromuramyl-[peptide] at the reducing end + a peptidoglycan chain with N-acetylglucosamine at the non-reducing end.</text>
        <dbReference type="EC" id="4.2.2.29"/>
    </reaction>
</comment>
<dbReference type="GO" id="GO:0009252">
    <property type="term" value="P:peptidoglycan biosynthetic process"/>
    <property type="evidence" value="ECO:0007669"/>
    <property type="project" value="UniProtKB-UniRule"/>
</dbReference>
<dbReference type="InterPro" id="IPR003770">
    <property type="entry name" value="MLTG-like"/>
</dbReference>
<keyword evidence="2 7" id="KW-0812">Transmembrane</keyword>
<organism evidence="8">
    <name type="scientific">Ornithinibacillus sp. 4-3</name>
    <dbReference type="NCBI Taxonomy" id="3231488"/>
    <lineage>
        <taxon>Bacteria</taxon>
        <taxon>Bacillati</taxon>
        <taxon>Bacillota</taxon>
        <taxon>Bacilli</taxon>
        <taxon>Bacillales</taxon>
        <taxon>Bacillaceae</taxon>
        <taxon>Ornithinibacillus</taxon>
    </lineage>
</organism>
<dbReference type="NCBIfam" id="TIGR00247">
    <property type="entry name" value="endolytic transglycosylase MltG"/>
    <property type="match status" value="1"/>
</dbReference>
<comment type="subcellular location">
    <subcellularLocation>
        <location evidence="7">Cell membrane</location>
        <topology evidence="7">Single-pass membrane protein</topology>
    </subcellularLocation>
</comment>
<dbReference type="HAMAP" id="MF_02065">
    <property type="entry name" value="MltG"/>
    <property type="match status" value="1"/>
</dbReference>
<evidence type="ECO:0000313" key="8">
    <source>
        <dbReference type="EMBL" id="XDK31434.1"/>
    </source>
</evidence>
<name>A0AB39HH93_9BACI</name>
<keyword evidence="6 7" id="KW-0961">Cell wall biogenesis/degradation</keyword>
<protein>
    <recommendedName>
        <fullName evidence="7">Endolytic murein transglycosylase</fullName>
        <ecNumber evidence="7">4.2.2.29</ecNumber>
    </recommendedName>
    <alternativeName>
        <fullName evidence="7">Peptidoglycan lytic transglycosylase</fullName>
    </alternativeName>
    <alternativeName>
        <fullName evidence="7">Peptidoglycan polymerization terminase</fullName>
    </alternativeName>
</protein>
<gene>
    <name evidence="7 8" type="primary">mltG</name>
    <name evidence="8" type="ORF">AB4Y30_10370</name>
</gene>
<dbReference type="GO" id="GO:0008932">
    <property type="term" value="F:lytic endotransglycosylase activity"/>
    <property type="evidence" value="ECO:0007669"/>
    <property type="project" value="UniProtKB-UniRule"/>
</dbReference>
<evidence type="ECO:0000256" key="1">
    <source>
        <dbReference type="ARBA" id="ARBA00022475"/>
    </source>
</evidence>
<dbReference type="EC" id="4.2.2.29" evidence="7"/>
<keyword evidence="5 7" id="KW-0456">Lyase</keyword>
<evidence type="ECO:0000256" key="4">
    <source>
        <dbReference type="ARBA" id="ARBA00023136"/>
    </source>
</evidence>